<dbReference type="CDD" id="cd12108">
    <property type="entry name" value="Hr-like"/>
    <property type="match status" value="1"/>
</dbReference>
<reference evidence="2 3" key="1">
    <citation type="submission" date="2017-07" db="EMBL/GenBank/DDBJ databases">
        <title>Complete Genome Sequence of the cosmetic ferment Vitreoscilla filiformis (ATCC15551).</title>
        <authorList>
            <person name="Contreras S."/>
            <person name="Sagory-Zalkind P."/>
            <person name="Blanquart H."/>
            <person name="Iltis A."/>
            <person name="Morand S.C."/>
        </authorList>
    </citation>
    <scope>NUCLEOTIDE SEQUENCE [LARGE SCALE GENOMIC DNA]</scope>
    <source>
        <strain evidence="2 3">ATCC 15551</strain>
    </source>
</reference>
<dbReference type="InterPro" id="IPR012312">
    <property type="entry name" value="Hemerythrin-like"/>
</dbReference>
<keyword evidence="3" id="KW-1185">Reference proteome</keyword>
<dbReference type="OrthoDB" id="8560984at2"/>
<sequence length="194" mass="21906">MRPLAYTVIRDEHNALAAILRSLPQLLEHARRAEQLPDFGLLRAMLFYIDEFPERLHHTKESRLLFPKLRQRVPGLVEILARLDAEHAKGETAIRHLEHLLLAFEVMGEARREAFEVGVSRYVEFYLTHMGIEEQTLLPAALAHFSAEDWDELNQAFAQNRDPLAGHGSLTDYAPVFSRIVNLAPAPIGLGAAA</sequence>
<feature type="domain" description="Hemerythrin-like" evidence="1">
    <location>
        <begin position="6"/>
        <end position="141"/>
    </location>
</feature>
<dbReference type="Proteomes" id="UP000199729">
    <property type="component" value="Chromosome"/>
</dbReference>
<dbReference type="PANTHER" id="PTHR39966">
    <property type="entry name" value="BLL2471 PROTEIN-RELATED"/>
    <property type="match status" value="1"/>
</dbReference>
<evidence type="ECO:0000259" key="1">
    <source>
        <dbReference type="Pfam" id="PF01814"/>
    </source>
</evidence>
<evidence type="ECO:0000313" key="3">
    <source>
        <dbReference type="Proteomes" id="UP000199729"/>
    </source>
</evidence>
<dbReference type="AlphaFoldDB" id="A0A221KAQ9"/>
<evidence type="ECO:0000313" key="2">
    <source>
        <dbReference type="EMBL" id="ASM76111.1"/>
    </source>
</evidence>
<dbReference type="EMBL" id="CP022423">
    <property type="protein sequence ID" value="ASM76111.1"/>
    <property type="molecule type" value="Genomic_DNA"/>
</dbReference>
<dbReference type="KEGG" id="vff:VITFI_CDS0332"/>
<accession>A0A221KAQ9</accession>
<organism evidence="2 3">
    <name type="scientific">Vitreoscilla filiformis</name>
    <dbReference type="NCBI Taxonomy" id="63"/>
    <lineage>
        <taxon>Bacteria</taxon>
        <taxon>Pseudomonadati</taxon>
        <taxon>Pseudomonadota</taxon>
        <taxon>Betaproteobacteria</taxon>
        <taxon>Neisseriales</taxon>
        <taxon>Neisseriaceae</taxon>
        <taxon>Vitreoscilla</taxon>
    </lineage>
</organism>
<proteinExistence type="predicted"/>
<gene>
    <name evidence="2" type="ORF">VITFI_CDS0332</name>
</gene>
<dbReference type="PANTHER" id="PTHR39966:SF1">
    <property type="entry name" value="HEMERYTHRIN-LIKE DOMAIN-CONTAINING PROTEIN"/>
    <property type="match status" value="1"/>
</dbReference>
<dbReference type="Gene3D" id="1.20.120.520">
    <property type="entry name" value="nmb1532 protein domain like"/>
    <property type="match status" value="1"/>
</dbReference>
<name>A0A221KAQ9_VITFI</name>
<dbReference type="Pfam" id="PF01814">
    <property type="entry name" value="Hemerythrin"/>
    <property type="match status" value="1"/>
</dbReference>
<dbReference type="GO" id="GO:0005886">
    <property type="term" value="C:plasma membrane"/>
    <property type="evidence" value="ECO:0007669"/>
    <property type="project" value="TreeGrafter"/>
</dbReference>
<protein>
    <submittedName>
        <fullName evidence="2">Hemerythrin</fullName>
    </submittedName>
</protein>
<dbReference type="RefSeq" id="WP_089415524.1">
    <property type="nucleotide sequence ID" value="NZ_CP022423.1"/>
</dbReference>